<name>A0A5S4HB61_9ACTN</name>
<dbReference type="GO" id="GO:0033072">
    <property type="term" value="P:vancomycin biosynthetic process"/>
    <property type="evidence" value="ECO:0007669"/>
    <property type="project" value="UniProtKB-ARBA"/>
</dbReference>
<dbReference type="GO" id="GO:0016758">
    <property type="term" value="F:hexosyltransferase activity"/>
    <property type="evidence" value="ECO:0007669"/>
    <property type="project" value="InterPro"/>
</dbReference>
<gene>
    <name evidence="3" type="ORF">ETD96_00230</name>
</gene>
<dbReference type="PANTHER" id="PTHR48050">
    <property type="entry name" value="STEROL 3-BETA-GLUCOSYLTRANSFERASE"/>
    <property type="match status" value="1"/>
</dbReference>
<organism evidence="3 4">
    <name type="scientific">Actinomadura geliboluensis</name>
    <dbReference type="NCBI Taxonomy" id="882440"/>
    <lineage>
        <taxon>Bacteria</taxon>
        <taxon>Bacillati</taxon>
        <taxon>Actinomycetota</taxon>
        <taxon>Actinomycetes</taxon>
        <taxon>Streptosporangiales</taxon>
        <taxon>Thermomonosporaceae</taxon>
        <taxon>Actinomadura</taxon>
    </lineage>
</organism>
<dbReference type="InterPro" id="IPR010610">
    <property type="entry name" value="EryCIII-like_C"/>
</dbReference>
<evidence type="ECO:0000259" key="2">
    <source>
        <dbReference type="Pfam" id="PF06722"/>
    </source>
</evidence>
<accession>A0A5S4HB61</accession>
<dbReference type="SUPFAM" id="SSF53756">
    <property type="entry name" value="UDP-Glycosyltransferase/glycogen phosphorylase"/>
    <property type="match status" value="1"/>
</dbReference>
<keyword evidence="3" id="KW-0808">Transferase</keyword>
<reference evidence="3 4" key="1">
    <citation type="submission" date="2019-05" db="EMBL/GenBank/DDBJ databases">
        <title>Draft genome sequence of Actinomadura geliboluensis A8036.</title>
        <authorList>
            <person name="Saricaoglu S."/>
            <person name="Isik K."/>
        </authorList>
    </citation>
    <scope>NUCLEOTIDE SEQUENCE [LARGE SCALE GENOMIC DNA]</scope>
    <source>
        <strain evidence="3 4">A8036</strain>
    </source>
</reference>
<dbReference type="OrthoDB" id="3253247at2"/>
<dbReference type="PANTHER" id="PTHR48050:SF13">
    <property type="entry name" value="STEROL 3-BETA-GLUCOSYLTRANSFERASE UGT80A2"/>
    <property type="match status" value="1"/>
</dbReference>
<sequence length="413" mass="44111">MRVMVVAGGSRGDVQPLIPLAQGIQAAGHEVTVAASVDSERLVTDRALRFQPLEVSITGQMTSGAGRTWIADSAGRPFRELRHMRRVYADAAQPLADGLLSLAGTADLFVSGIFTLDSVASIAQHDRAAHAIALLCPFHPTADGRSGLTAQNARTQSANLSRTRLGRWLLSRSVTQAGRLVRHRLGMPETGAKGFRRTLDTVPTALGASPLLVPAARDWPRNVTVTGPWTLPTPDDWVPPQELLDFLEAGPPPIYLGFGSMSVVQPDRTRELALAAARATGLRLVLSGTDLTGPAGDDVLGIADVPHDWLFPRMRAVVHHGGAGTTHAALLAGVPQLAVPHIADQPYWARRIHEEHLGPAPLPLNRLTADRLIERLRALSDSSDFTARAASLRESANQHHGVRDAVDVLLGPG</sequence>
<feature type="domain" description="Erythromycin biosynthesis protein CIII-like C-terminal" evidence="2">
    <location>
        <begin position="297"/>
        <end position="396"/>
    </location>
</feature>
<dbReference type="InterPro" id="IPR050426">
    <property type="entry name" value="Glycosyltransferase_28"/>
</dbReference>
<dbReference type="EMBL" id="VCKZ01000001">
    <property type="protein sequence ID" value="TMR42473.1"/>
    <property type="molecule type" value="Genomic_DNA"/>
</dbReference>
<dbReference type="FunFam" id="3.40.50.2000:FF:000009">
    <property type="entry name" value="Sterol 3-beta-glucosyltransferase UGT80A2"/>
    <property type="match status" value="1"/>
</dbReference>
<dbReference type="GO" id="GO:0008194">
    <property type="term" value="F:UDP-glycosyltransferase activity"/>
    <property type="evidence" value="ECO:0007669"/>
    <property type="project" value="InterPro"/>
</dbReference>
<evidence type="ECO:0000313" key="4">
    <source>
        <dbReference type="Proteomes" id="UP000305238"/>
    </source>
</evidence>
<evidence type="ECO:0000259" key="1">
    <source>
        <dbReference type="Pfam" id="PF03033"/>
    </source>
</evidence>
<dbReference type="AlphaFoldDB" id="A0A5S4HB61"/>
<protein>
    <submittedName>
        <fullName evidence="3">Glycosyltransferase family 1 protein</fullName>
    </submittedName>
</protein>
<dbReference type="Gene3D" id="3.40.50.2000">
    <property type="entry name" value="Glycogen Phosphorylase B"/>
    <property type="match status" value="2"/>
</dbReference>
<dbReference type="Proteomes" id="UP000305238">
    <property type="component" value="Unassembled WGS sequence"/>
</dbReference>
<feature type="domain" description="Glycosyltransferase family 28 N-terminal" evidence="1">
    <location>
        <begin position="3"/>
        <end position="84"/>
    </location>
</feature>
<dbReference type="GO" id="GO:0005975">
    <property type="term" value="P:carbohydrate metabolic process"/>
    <property type="evidence" value="ECO:0007669"/>
    <property type="project" value="InterPro"/>
</dbReference>
<dbReference type="InterPro" id="IPR002213">
    <property type="entry name" value="UDP_glucos_trans"/>
</dbReference>
<dbReference type="Pfam" id="PF03033">
    <property type="entry name" value="Glyco_transf_28"/>
    <property type="match status" value="1"/>
</dbReference>
<comment type="caution">
    <text evidence="3">The sequence shown here is derived from an EMBL/GenBank/DDBJ whole genome shotgun (WGS) entry which is preliminary data.</text>
</comment>
<dbReference type="RefSeq" id="WP_138632043.1">
    <property type="nucleotide sequence ID" value="NZ_JASWDG010000015.1"/>
</dbReference>
<keyword evidence="4" id="KW-1185">Reference proteome</keyword>
<dbReference type="CDD" id="cd03784">
    <property type="entry name" value="GT1_Gtf-like"/>
    <property type="match status" value="1"/>
</dbReference>
<evidence type="ECO:0000313" key="3">
    <source>
        <dbReference type="EMBL" id="TMR42473.1"/>
    </source>
</evidence>
<dbReference type="InterPro" id="IPR004276">
    <property type="entry name" value="GlycoTrans_28_N"/>
</dbReference>
<dbReference type="Pfam" id="PF06722">
    <property type="entry name" value="EryCIII-like_C"/>
    <property type="match status" value="1"/>
</dbReference>
<proteinExistence type="predicted"/>